<proteinExistence type="predicted"/>
<organism evidence="2">
    <name type="scientific">Cyprinus carpio</name>
    <name type="common">Common carp</name>
    <dbReference type="NCBI Taxonomy" id="7962"/>
    <lineage>
        <taxon>Eukaryota</taxon>
        <taxon>Metazoa</taxon>
        <taxon>Chordata</taxon>
        <taxon>Craniata</taxon>
        <taxon>Vertebrata</taxon>
        <taxon>Euteleostomi</taxon>
        <taxon>Actinopterygii</taxon>
        <taxon>Neopterygii</taxon>
        <taxon>Teleostei</taxon>
        <taxon>Ostariophysi</taxon>
        <taxon>Cypriniformes</taxon>
        <taxon>Cyprinidae</taxon>
        <taxon>Cyprininae</taxon>
        <taxon>Cyprinus</taxon>
    </lineage>
</organism>
<accession>A0A9R0B743</accession>
<gene>
    <name evidence="1 2" type="primary">LOC109104280</name>
</gene>
<sequence>MAPKYFQEIDQFVENHLPSLPPEGSQVKQMQDFLKSAQSIICNEVRRLTPLLKNAGLLVHLKDSYSRHLFTNLDLLLNRDLSVKQIFCLIMWEKDVFFSPDSKLSVYDPSLLTGRFERAKQKLLQVLQDDISKTLQNILHYDEKHGHNEDSMDEETFIRVHLDVTQCLNYAIFDAKKVGLTLMHAVQILCSGELHGFVQKYVDAKNKRL</sequence>
<protein>
    <submittedName>
        <fullName evidence="1 2">Uncharacterized protein LOC109104280</fullName>
    </submittedName>
</protein>
<dbReference type="AlphaFoldDB" id="A0A9R0B743"/>
<name>A0A9R0B743_CYPCA</name>
<dbReference type="GeneID" id="109104280"/>
<dbReference type="RefSeq" id="XP_042624517.1">
    <property type="nucleotide sequence ID" value="XM_042768583.1"/>
</dbReference>
<dbReference type="OrthoDB" id="8956652at2759"/>
<evidence type="ECO:0000313" key="1">
    <source>
        <dbReference type="RefSeq" id="XP_042624517.1"/>
    </source>
</evidence>
<dbReference type="RefSeq" id="XP_042624518.1">
    <property type="nucleotide sequence ID" value="XM_042768584.1"/>
</dbReference>
<dbReference type="Proteomes" id="UP001155660">
    <property type="component" value="Chromosome A13"/>
</dbReference>
<reference evidence="1 2" key="1">
    <citation type="submission" date="2025-04" db="UniProtKB">
        <authorList>
            <consortium name="RefSeq"/>
        </authorList>
    </citation>
    <scope>IDENTIFICATION</scope>
    <source>
        <tissue evidence="1 2">Muscle</tissue>
    </source>
</reference>
<evidence type="ECO:0000313" key="2">
    <source>
        <dbReference type="RefSeq" id="XP_042624518.1"/>
    </source>
</evidence>
<dbReference type="KEGG" id="ccar:109104280"/>